<organism evidence="4 5">
    <name type="scientific">Labrus bergylta</name>
    <name type="common">ballan wrasse</name>
    <dbReference type="NCBI Taxonomy" id="56723"/>
    <lineage>
        <taxon>Eukaryota</taxon>
        <taxon>Metazoa</taxon>
        <taxon>Chordata</taxon>
        <taxon>Craniata</taxon>
        <taxon>Vertebrata</taxon>
        <taxon>Euteleostomi</taxon>
        <taxon>Actinopterygii</taxon>
        <taxon>Neopterygii</taxon>
        <taxon>Teleostei</taxon>
        <taxon>Neoteleostei</taxon>
        <taxon>Acanthomorphata</taxon>
        <taxon>Eupercaria</taxon>
        <taxon>Labriformes</taxon>
        <taxon>Labridae</taxon>
        <taxon>Labrus</taxon>
    </lineage>
</organism>
<evidence type="ECO:0000313" key="5">
    <source>
        <dbReference type="Proteomes" id="UP000261660"/>
    </source>
</evidence>
<evidence type="ECO:0000256" key="2">
    <source>
        <dbReference type="ARBA" id="ARBA00022741"/>
    </source>
</evidence>
<feature type="domain" description="AIG1-type G" evidence="3">
    <location>
        <begin position="32"/>
        <end position="63"/>
    </location>
</feature>
<dbReference type="Ensembl" id="ENSLBET00000035783.1">
    <property type="protein sequence ID" value="ENSLBEP00000034301.1"/>
    <property type="gene ID" value="ENSLBEG00000025811.1"/>
</dbReference>
<comment type="similarity">
    <text evidence="1">Belongs to the TRAFAC class TrmE-Era-EngA-EngB-Septin-like GTPase superfamily. AIG1/Toc34/Toc159-like paraseptin GTPase family. IAN subfamily.</text>
</comment>
<dbReference type="GO" id="GO:0005525">
    <property type="term" value="F:GTP binding"/>
    <property type="evidence" value="ECO:0007669"/>
    <property type="project" value="InterPro"/>
</dbReference>
<evidence type="ECO:0000256" key="1">
    <source>
        <dbReference type="ARBA" id="ARBA00008535"/>
    </source>
</evidence>
<evidence type="ECO:0000259" key="3">
    <source>
        <dbReference type="Pfam" id="PF04548"/>
    </source>
</evidence>
<sequence>MIALVFKKMQAYEIRKVSRLNCFLSVDFTEPLRIMLFGKGGVGKSCSGNTILGRHEFKSDMRYAFFGSTSVY</sequence>
<name>A0A3Q3GLU3_9LABR</name>
<dbReference type="SUPFAM" id="SSF52540">
    <property type="entry name" value="P-loop containing nucleoside triphosphate hydrolases"/>
    <property type="match status" value="1"/>
</dbReference>
<evidence type="ECO:0000313" key="4">
    <source>
        <dbReference type="Ensembl" id="ENSLBEP00000034301.1"/>
    </source>
</evidence>
<dbReference type="InterPro" id="IPR006703">
    <property type="entry name" value="G_AIG1"/>
</dbReference>
<accession>A0A3Q3GLU3</accession>
<proteinExistence type="inferred from homology"/>
<dbReference type="AlphaFoldDB" id="A0A3Q3GLU3"/>
<protein>
    <recommendedName>
        <fullName evidence="3">AIG1-type G domain-containing protein</fullName>
    </recommendedName>
</protein>
<keyword evidence="2" id="KW-0547">Nucleotide-binding</keyword>
<dbReference type="InterPro" id="IPR027417">
    <property type="entry name" value="P-loop_NTPase"/>
</dbReference>
<dbReference type="STRING" id="56723.ENSLBEP00000034301"/>
<reference evidence="4" key="2">
    <citation type="submission" date="2025-09" db="UniProtKB">
        <authorList>
            <consortium name="Ensembl"/>
        </authorList>
    </citation>
    <scope>IDENTIFICATION</scope>
</reference>
<dbReference type="Proteomes" id="UP000261660">
    <property type="component" value="Unplaced"/>
</dbReference>
<dbReference type="Pfam" id="PF04548">
    <property type="entry name" value="AIG1"/>
    <property type="match status" value="1"/>
</dbReference>
<reference evidence="4" key="1">
    <citation type="submission" date="2025-08" db="UniProtKB">
        <authorList>
            <consortium name="Ensembl"/>
        </authorList>
    </citation>
    <scope>IDENTIFICATION</scope>
</reference>
<dbReference type="InParanoid" id="A0A3Q3GLU3"/>
<dbReference type="Gene3D" id="3.40.50.300">
    <property type="entry name" value="P-loop containing nucleotide triphosphate hydrolases"/>
    <property type="match status" value="1"/>
</dbReference>
<keyword evidence="5" id="KW-1185">Reference proteome</keyword>